<keyword evidence="1" id="KW-0472">Membrane</keyword>
<dbReference type="Gene3D" id="2.60.120.650">
    <property type="entry name" value="Cupin"/>
    <property type="match status" value="1"/>
</dbReference>
<name>A0A818PYV6_9BILA</name>
<evidence type="ECO:0000313" key="2">
    <source>
        <dbReference type="EMBL" id="CAF3626610.1"/>
    </source>
</evidence>
<keyword evidence="1" id="KW-0812">Transmembrane</keyword>
<feature type="transmembrane region" description="Helical" evidence="1">
    <location>
        <begin position="581"/>
        <end position="602"/>
    </location>
</feature>
<feature type="transmembrane region" description="Helical" evidence="1">
    <location>
        <begin position="275"/>
        <end position="293"/>
    </location>
</feature>
<keyword evidence="1" id="KW-1133">Transmembrane helix</keyword>
<gene>
    <name evidence="2" type="ORF">OXD698_LOCUS7718</name>
</gene>
<dbReference type="EMBL" id="CAJOAZ010000358">
    <property type="protein sequence ID" value="CAF3626610.1"/>
    <property type="molecule type" value="Genomic_DNA"/>
</dbReference>
<feature type="transmembrane region" description="Helical" evidence="1">
    <location>
        <begin position="967"/>
        <end position="985"/>
    </location>
</feature>
<feature type="transmembrane region" description="Helical" evidence="1">
    <location>
        <begin position="929"/>
        <end position="946"/>
    </location>
</feature>
<accession>A0A818PYV6</accession>
<evidence type="ECO:0000256" key="1">
    <source>
        <dbReference type="SAM" id="Phobius"/>
    </source>
</evidence>
<comment type="caution">
    <text evidence="2">The sequence shown here is derived from an EMBL/GenBank/DDBJ whole genome shotgun (WGS) entry which is preliminary data.</text>
</comment>
<evidence type="ECO:0000313" key="3">
    <source>
        <dbReference type="Proteomes" id="UP000663844"/>
    </source>
</evidence>
<proteinExistence type="predicted"/>
<reference evidence="2" key="1">
    <citation type="submission" date="2021-02" db="EMBL/GenBank/DDBJ databases">
        <authorList>
            <person name="Nowell W R."/>
        </authorList>
    </citation>
    <scope>NUCLEOTIDE SEQUENCE</scope>
</reference>
<feature type="transmembrane region" description="Helical" evidence="1">
    <location>
        <begin position="1307"/>
        <end position="1329"/>
    </location>
</feature>
<dbReference type="Proteomes" id="UP000663844">
    <property type="component" value="Unassembled WGS sequence"/>
</dbReference>
<organism evidence="2 3">
    <name type="scientific">Adineta steineri</name>
    <dbReference type="NCBI Taxonomy" id="433720"/>
    <lineage>
        <taxon>Eukaryota</taxon>
        <taxon>Metazoa</taxon>
        <taxon>Spiralia</taxon>
        <taxon>Gnathifera</taxon>
        <taxon>Rotifera</taxon>
        <taxon>Eurotatoria</taxon>
        <taxon>Bdelloidea</taxon>
        <taxon>Adinetida</taxon>
        <taxon>Adinetidae</taxon>
        <taxon>Adineta</taxon>
    </lineage>
</organism>
<protein>
    <submittedName>
        <fullName evidence="2">Uncharacterized protein</fullName>
    </submittedName>
</protein>
<sequence length="1381" mass="157900">MSITSTDIPTLRINENDLQNFVLQPNIDCKLALKKRQKLFPLHPTMKKIVKINENVNIYSTQTINHINESTQKHLMATDEYTHGPGAIFPLICARQRLFSIDYHHEGGIHHSYIIPADQREALQKLVDQQNSSIQHPNEFIILSAGTLAQSYTEDVSWTESINFALPSWVEEAHANISLQPCQCHIEQNCVVDTIDVTLFKQKLIEKYVTSYLKTAVNDESLVLIDNNGMDVTTIQIQNDIGANSSNKETDYIDDDEEEETDPASVLKQQKYTTWLYILLLIVSFYILLYTALMKPEQRTITEFDVTPVVFEQLYRDHVETLSCPCSTITVPLKLFVSNTIKHHPVCESIFISKEWIEALHFENASRYGTGDFRTTASSQFKILASLCSLSQDIVSQNLLDLDNSEFINNYLLSQDQVHDKVNGTIEFFKNGASNRIISFLNYLRTTTRADYLISALNTNYLVAFDYSKWTYLLISGETAYSDKFSDASSNEEPIGCSSKNPMSTVGFLEISQSKLYRDRLRWSRPTLNATLVSGFFTACTPLEAILQSTLDCLYNVTCLQFLTKYFPAMNQVCMKLTDQFLYGGLTIILRLIAPFLINIWLKCHLRNRNVFHVPNMIHIRKLGQYLKRLNLFKKSDQRAENNIKQQRISTRVYLILLFGSFLTLLLFTSLSTGMVPTTEPKPSLTTYKDLQDKYSKTLKCPCSNVTIPHHKFVSLLPVLHQVCTSDFVTEKWLSLLKDIKTRHNSVDWRNRAFSQFHLLSDLCELANKTINDAIRRFLLQSFIVSNVLSEADFANQLNVTLEQFFQSTTHYFDLFIKTVQILMQVDQPYPGQNGVNSMVAENENPIGIFTGEPGSEWEVQIIFQLTGPRNMAPISTTCICATDIHCQSLTGIYDVRLDTVQSVDYISSYNVPGSIAGFNRLKVIMKKLMIYLYNALTNLNIFLIRNFGSNIDRMKAKRLGQWATRLYLVLFAVGLAILALHTIIRPQEFTKTFNKPSLNSSKQLFQKHKDKLKCLCSSIASPYKRFMNIEARFHEICSSPFASKEGRLDLTVDLVANLSKYFQKDYRRFLSAHLQYLEGLCQLSNQTVNIFIQQFHTSLFTAAELLPETNFHERLDATLNQSKLNVPTSLTHLFFLIRMLNDGNAFISTYGTNFQYISSWAQLFNVYAPTKTMIYDNNCSCGLYSNCTTQATFIIRNPSELMPITGLKIGCTPSESFRASTLECFYDDLCINLIKNYTINANRTNSTNLFKPLSTINSSFPINISIAELINNLFIEDWNIKINYSAYFEQCLPLSCSYTYIQRFNVLHIITTLLGLQGGLAIVLKWICPKIIRIIVKIYQYRKKRKNVVQPVFSIETTPIEKIRNSVSTLESIPTNGAFQ</sequence>
<feature type="transmembrane region" description="Helical" evidence="1">
    <location>
        <begin position="653"/>
        <end position="676"/>
    </location>
</feature>